<dbReference type="OrthoDB" id="9895503at2759"/>
<protein>
    <recommendedName>
        <fullName evidence="12">rRNA adenine N(6)-methyltransferase</fullName>
        <ecNumber evidence="12">2.1.1.-</ecNumber>
    </recommendedName>
</protein>
<proteinExistence type="inferred from homology"/>
<comment type="similarity">
    <text evidence="11 12">Belongs to the class I-like SAM-binding methyltransferase superfamily. rRNA adenine N(6)-methyltransferase family.</text>
</comment>
<dbReference type="AlphaFoldDB" id="A0A212CR51"/>
<keyword evidence="7" id="KW-0809">Transit peptide</keyword>
<dbReference type="GO" id="GO:0006391">
    <property type="term" value="P:transcription initiation at mitochondrial promoter"/>
    <property type="evidence" value="ECO:0007669"/>
    <property type="project" value="TreeGrafter"/>
</dbReference>
<sequence>MWVPGARIPSRLTLSAFTRAGRFCVLNSVAARWKDVPAENCRGLYDFHPQLESDVGFVKSSSRLYKFRSEPKRYVTSPRLAETMVRMLRGKRKAGQLILECNPGESLSDCIFASAYCQKDSVNGRLEVIYCDFFKLDPRSHGTLTPPVMTSDMLFQYLGMKAHPWKKGFPLKVVGILPIKTERNTLWKILHDLYSCSSVYKYGRAELNLFVSEKECRKLTANPQTPGLYQSLSVLGQIACGIKVLCTEPSSSFDMYTIKGQLERQRHRESEQNLCFIQLTPHRNLFSGTLTPFNYDVFFHMLRQCFMKRNAKLIDHLPSLSPIDAVHILKQIKKHKDVRIIDMYPEDFQRLFETIECSKDDTCKWLYDEFMEDTLA</sequence>
<feature type="binding site" evidence="11">
    <location>
        <position position="75"/>
    </location>
    <ligand>
        <name>S-adenosyl-L-methionine</name>
        <dbReference type="ChEBI" id="CHEBI:59789"/>
    </ligand>
</feature>
<dbReference type="InterPro" id="IPR029063">
    <property type="entry name" value="SAM-dependent_MTases_sf"/>
</dbReference>
<evidence type="ECO:0000256" key="11">
    <source>
        <dbReference type="PROSITE-ProRule" id="PRU01026"/>
    </source>
</evidence>
<keyword evidence="5 11" id="KW-0949">S-adenosyl-L-methionine</keyword>
<comment type="subcellular location">
    <subcellularLocation>
        <location evidence="1">Mitochondrion</location>
    </subcellularLocation>
</comment>
<dbReference type="PANTHER" id="PTHR11727">
    <property type="entry name" value="DIMETHYLADENOSINE TRANSFERASE"/>
    <property type="match status" value="1"/>
</dbReference>
<keyword evidence="9" id="KW-0496">Mitochondrion</keyword>
<accession>A0A212CR51</accession>
<dbReference type="EC" id="2.1.1.-" evidence="12"/>
<dbReference type="Pfam" id="PF00398">
    <property type="entry name" value="RrnaAD"/>
    <property type="match status" value="1"/>
</dbReference>
<evidence type="ECO:0000256" key="10">
    <source>
        <dbReference type="ARBA" id="ARBA00023163"/>
    </source>
</evidence>
<evidence type="ECO:0000313" key="14">
    <source>
        <dbReference type="Proteomes" id="UP000242450"/>
    </source>
</evidence>
<evidence type="ECO:0000256" key="1">
    <source>
        <dbReference type="ARBA" id="ARBA00004173"/>
    </source>
</evidence>
<dbReference type="GO" id="GO:0000179">
    <property type="term" value="F:rRNA (adenine-N6,N6-)-dimethyltransferase activity"/>
    <property type="evidence" value="ECO:0007669"/>
    <property type="project" value="UniProtKB-UniRule"/>
</dbReference>
<keyword evidence="8" id="KW-0805">Transcription regulation</keyword>
<organism evidence="13 14">
    <name type="scientific">Cervus elaphus hippelaphus</name>
    <name type="common">European red deer</name>
    <dbReference type="NCBI Taxonomy" id="46360"/>
    <lineage>
        <taxon>Eukaryota</taxon>
        <taxon>Metazoa</taxon>
        <taxon>Chordata</taxon>
        <taxon>Craniata</taxon>
        <taxon>Vertebrata</taxon>
        <taxon>Euteleostomi</taxon>
        <taxon>Mammalia</taxon>
        <taxon>Eutheria</taxon>
        <taxon>Laurasiatheria</taxon>
        <taxon>Artiodactyla</taxon>
        <taxon>Ruminantia</taxon>
        <taxon>Pecora</taxon>
        <taxon>Cervidae</taxon>
        <taxon>Cervinae</taxon>
        <taxon>Cervus</taxon>
    </lineage>
</organism>
<evidence type="ECO:0000256" key="12">
    <source>
        <dbReference type="RuleBase" id="RU362106"/>
    </source>
</evidence>
<gene>
    <name evidence="13" type="ORF">Celaphus_00010874</name>
</gene>
<comment type="caution">
    <text evidence="13">The sequence shown here is derived from an EMBL/GenBank/DDBJ whole genome shotgun (WGS) entry which is preliminary data.</text>
</comment>
<evidence type="ECO:0000256" key="3">
    <source>
        <dbReference type="ARBA" id="ARBA00022603"/>
    </source>
</evidence>
<name>A0A212CR51_CEREH</name>
<evidence type="ECO:0000256" key="5">
    <source>
        <dbReference type="ARBA" id="ARBA00022691"/>
    </source>
</evidence>
<keyword evidence="14" id="KW-1185">Reference proteome</keyword>
<dbReference type="SUPFAM" id="SSF53335">
    <property type="entry name" value="S-adenosyl-L-methionine-dependent methyltransferases"/>
    <property type="match status" value="1"/>
</dbReference>
<dbReference type="PROSITE" id="PS51689">
    <property type="entry name" value="SAM_RNA_A_N6_MT"/>
    <property type="match status" value="1"/>
</dbReference>
<keyword evidence="4 11" id="KW-0808">Transferase</keyword>
<dbReference type="PANTHER" id="PTHR11727:SF13">
    <property type="entry name" value="DIMETHYLADENOSINE TRANSFERASE 2, MITOCHONDRIAL"/>
    <property type="match status" value="1"/>
</dbReference>
<dbReference type="GO" id="GO:0003723">
    <property type="term" value="F:RNA binding"/>
    <property type="evidence" value="ECO:0007669"/>
    <property type="project" value="UniProtKB-UniRule"/>
</dbReference>
<dbReference type="GO" id="GO:0034246">
    <property type="term" value="F:mitochondrial transcription factor activity"/>
    <property type="evidence" value="ECO:0007669"/>
    <property type="project" value="TreeGrafter"/>
</dbReference>
<evidence type="ECO:0000256" key="7">
    <source>
        <dbReference type="ARBA" id="ARBA00022946"/>
    </source>
</evidence>
<dbReference type="EMBL" id="MKHE01000014">
    <property type="protein sequence ID" value="OWK08501.1"/>
    <property type="molecule type" value="Genomic_DNA"/>
</dbReference>
<evidence type="ECO:0000256" key="9">
    <source>
        <dbReference type="ARBA" id="ARBA00023128"/>
    </source>
</evidence>
<keyword evidence="3 11" id="KW-0489">Methyltransferase</keyword>
<dbReference type="Proteomes" id="UP000242450">
    <property type="component" value="Chromosome 14"/>
</dbReference>
<keyword evidence="6 11" id="KW-0694">RNA-binding</keyword>
<reference evidence="13 14" key="1">
    <citation type="journal article" date="2018" name="Mol. Genet. Genomics">
        <title>The red deer Cervus elaphus genome CerEla1.0: sequencing, annotating, genes, and chromosomes.</title>
        <authorList>
            <person name="Bana N.A."/>
            <person name="Nyiri A."/>
            <person name="Nagy J."/>
            <person name="Frank K."/>
            <person name="Nagy T."/>
            <person name="Steger V."/>
            <person name="Schiller M."/>
            <person name="Lakatos P."/>
            <person name="Sugar L."/>
            <person name="Horn P."/>
            <person name="Barta E."/>
            <person name="Orosz L."/>
        </authorList>
    </citation>
    <scope>NUCLEOTIDE SEQUENCE [LARGE SCALE GENOMIC DNA]</scope>
    <source>
        <strain evidence="13">Hungarian</strain>
    </source>
</reference>
<evidence type="ECO:0000313" key="13">
    <source>
        <dbReference type="EMBL" id="OWK08501.1"/>
    </source>
</evidence>
<evidence type="ECO:0000256" key="2">
    <source>
        <dbReference type="ARBA" id="ARBA00022552"/>
    </source>
</evidence>
<dbReference type="Gene3D" id="3.40.50.150">
    <property type="entry name" value="Vaccinia Virus protein VP39"/>
    <property type="match status" value="1"/>
</dbReference>
<comment type="caution">
    <text evidence="11">Lacks conserved residue(s) required for the propagation of feature annotation.</text>
</comment>
<dbReference type="PIRSF" id="PIRSF027833">
    <property type="entry name" value="MtTFB2"/>
    <property type="match status" value="1"/>
</dbReference>
<dbReference type="InterPro" id="IPR001737">
    <property type="entry name" value="KsgA/Erm"/>
</dbReference>
<evidence type="ECO:0000256" key="4">
    <source>
        <dbReference type="ARBA" id="ARBA00022679"/>
    </source>
</evidence>
<evidence type="ECO:0000256" key="6">
    <source>
        <dbReference type="ARBA" id="ARBA00022884"/>
    </source>
</evidence>
<dbReference type="GO" id="GO:0005759">
    <property type="term" value="C:mitochondrial matrix"/>
    <property type="evidence" value="ECO:0007669"/>
    <property type="project" value="TreeGrafter"/>
</dbReference>
<evidence type="ECO:0000256" key="8">
    <source>
        <dbReference type="ARBA" id="ARBA00023015"/>
    </source>
</evidence>
<keyword evidence="10" id="KW-0804">Transcription</keyword>
<keyword evidence="2 12" id="KW-0698">rRNA processing</keyword>